<dbReference type="FunFam" id="3.40.50.720:FF:000702">
    <property type="entry name" value="NADH dehydrogenase (Ubiquinone)"/>
    <property type="match status" value="1"/>
</dbReference>
<dbReference type="Proteomes" id="UP000468901">
    <property type="component" value="Unassembled WGS sequence"/>
</dbReference>
<protein>
    <submittedName>
        <fullName evidence="2">NAD-dependent epimerase/dehydratase family protein</fullName>
    </submittedName>
</protein>
<dbReference type="InterPro" id="IPR051207">
    <property type="entry name" value="ComplexI_NDUFA9_subunit"/>
</dbReference>
<sequence>MRPGSLITVFGGSGFIGRHAIQALARRGYRIRVAVRRPNEALFVKTTGDVGQVEPVQANIRDTRSVRAALEGADAVVNLVGILHEAGPQRFESVQAGGADRVAREAKAAGVGIFVHVSAIDADAESKSVYARTKALGEQAVLAQMPNAAILRPSVVFGPEDDFFNRFAAMARLSPFLPLIGGGKTKFQPVYVKDVAEAIVRALETGAADGKVFELGGPETATFRELMELTLREIGRKRILLPLPVFLAKPLAAILQLLPNPALTVDQLHLVTLDNVVSEAAQKESRTFNGLGIAPTGMEAILPAYLGRFRRRGQFEQLHVTE</sequence>
<dbReference type="PANTHER" id="PTHR12126:SF11">
    <property type="entry name" value="NADH DEHYDROGENASE [UBIQUINONE] 1 ALPHA SUBCOMPLEX SUBUNIT 9, MITOCHONDRIAL"/>
    <property type="match status" value="1"/>
</dbReference>
<feature type="domain" description="NAD-dependent epimerase/dehydratase" evidence="1">
    <location>
        <begin position="7"/>
        <end position="216"/>
    </location>
</feature>
<name>A0A6N6VNW7_9HYPH</name>
<accession>A0A6N6VNW7</accession>
<dbReference type="Pfam" id="PF01370">
    <property type="entry name" value="Epimerase"/>
    <property type="match status" value="1"/>
</dbReference>
<proteinExistence type="predicted"/>
<dbReference type="EMBL" id="WESC01000001">
    <property type="protein sequence ID" value="KAB7742912.1"/>
    <property type="molecule type" value="Genomic_DNA"/>
</dbReference>
<comment type="caution">
    <text evidence="2">The sequence shown here is derived from an EMBL/GenBank/DDBJ whole genome shotgun (WGS) entry which is preliminary data.</text>
</comment>
<dbReference type="GO" id="GO:0044877">
    <property type="term" value="F:protein-containing complex binding"/>
    <property type="evidence" value="ECO:0007669"/>
    <property type="project" value="TreeGrafter"/>
</dbReference>
<dbReference type="InterPro" id="IPR036291">
    <property type="entry name" value="NAD(P)-bd_dom_sf"/>
</dbReference>
<gene>
    <name evidence="2" type="ORF">F2P47_01055</name>
</gene>
<dbReference type="CDD" id="cd05271">
    <property type="entry name" value="NDUFA9_like_SDR_a"/>
    <property type="match status" value="1"/>
</dbReference>
<keyword evidence="3" id="KW-1185">Reference proteome</keyword>
<dbReference type="AlphaFoldDB" id="A0A6N6VNW7"/>
<dbReference type="PANTHER" id="PTHR12126">
    <property type="entry name" value="NADH-UBIQUINONE OXIDOREDUCTASE 39 KDA SUBUNIT-RELATED"/>
    <property type="match status" value="1"/>
</dbReference>
<dbReference type="Gene3D" id="3.40.50.720">
    <property type="entry name" value="NAD(P)-binding Rossmann-like Domain"/>
    <property type="match status" value="1"/>
</dbReference>
<evidence type="ECO:0000313" key="3">
    <source>
        <dbReference type="Proteomes" id="UP000468901"/>
    </source>
</evidence>
<evidence type="ECO:0000259" key="1">
    <source>
        <dbReference type="Pfam" id="PF01370"/>
    </source>
</evidence>
<organism evidence="2 3">
    <name type="scientific">Parvibaculum sedimenti</name>
    <dbReference type="NCBI Taxonomy" id="2608632"/>
    <lineage>
        <taxon>Bacteria</taxon>
        <taxon>Pseudomonadati</taxon>
        <taxon>Pseudomonadota</taxon>
        <taxon>Alphaproteobacteria</taxon>
        <taxon>Hyphomicrobiales</taxon>
        <taxon>Parvibaculaceae</taxon>
        <taxon>Parvibaculum</taxon>
    </lineage>
</organism>
<dbReference type="InterPro" id="IPR001509">
    <property type="entry name" value="Epimerase_deHydtase"/>
</dbReference>
<reference evidence="2 3" key="1">
    <citation type="submission" date="2019-09" db="EMBL/GenBank/DDBJ databases">
        <title>Parvibaculum sedimenti sp. nov., isolated from sediment.</title>
        <authorList>
            <person name="Wang Y."/>
        </authorList>
    </citation>
    <scope>NUCLEOTIDE SEQUENCE [LARGE SCALE GENOMIC DNA]</scope>
    <source>
        <strain evidence="2 3">HXT-9</strain>
    </source>
</reference>
<evidence type="ECO:0000313" key="2">
    <source>
        <dbReference type="EMBL" id="KAB7742912.1"/>
    </source>
</evidence>
<dbReference type="SUPFAM" id="SSF51735">
    <property type="entry name" value="NAD(P)-binding Rossmann-fold domains"/>
    <property type="match status" value="1"/>
</dbReference>